<comment type="caution">
    <text evidence="6">The sequence shown here is derived from an EMBL/GenBank/DDBJ whole genome shotgun (WGS) entry which is preliminary data.</text>
</comment>
<dbReference type="InterPro" id="IPR000843">
    <property type="entry name" value="HTH_LacI"/>
</dbReference>
<dbReference type="Gene3D" id="1.10.260.40">
    <property type="entry name" value="lambda repressor-like DNA-binding domains"/>
    <property type="match status" value="1"/>
</dbReference>
<dbReference type="SMART" id="SM00354">
    <property type="entry name" value="HTH_LACI"/>
    <property type="match status" value="1"/>
</dbReference>
<dbReference type="CDD" id="cd01392">
    <property type="entry name" value="HTH_LacI"/>
    <property type="match status" value="1"/>
</dbReference>
<dbReference type="RefSeq" id="WP_121192438.1">
    <property type="nucleotide sequence ID" value="NZ_RBWV01000010.1"/>
</dbReference>
<dbReference type="AlphaFoldDB" id="A0A420XRE7"/>
<dbReference type="InParanoid" id="A0A420XRE7"/>
<proteinExistence type="predicted"/>
<dbReference type="SUPFAM" id="SSF53822">
    <property type="entry name" value="Periplasmic binding protein-like I"/>
    <property type="match status" value="1"/>
</dbReference>
<keyword evidence="1" id="KW-0805">Transcription regulation</keyword>
<feature type="region of interest" description="Disordered" evidence="4">
    <location>
        <begin position="326"/>
        <end position="354"/>
    </location>
</feature>
<dbReference type="GO" id="GO:0003700">
    <property type="term" value="F:DNA-binding transcription factor activity"/>
    <property type="evidence" value="ECO:0007669"/>
    <property type="project" value="TreeGrafter"/>
</dbReference>
<dbReference type="EMBL" id="RBWV01000010">
    <property type="protein sequence ID" value="RKS77389.1"/>
    <property type="molecule type" value="Genomic_DNA"/>
</dbReference>
<dbReference type="Proteomes" id="UP000281955">
    <property type="component" value="Unassembled WGS sequence"/>
</dbReference>
<evidence type="ECO:0000256" key="4">
    <source>
        <dbReference type="SAM" id="MobiDB-lite"/>
    </source>
</evidence>
<keyword evidence="2" id="KW-0238">DNA-binding</keyword>
<dbReference type="Pfam" id="PF13377">
    <property type="entry name" value="Peripla_BP_3"/>
    <property type="match status" value="1"/>
</dbReference>
<dbReference type="OrthoDB" id="3467214at2"/>
<evidence type="ECO:0000313" key="7">
    <source>
        <dbReference type="Proteomes" id="UP000281955"/>
    </source>
</evidence>
<dbReference type="PROSITE" id="PS00356">
    <property type="entry name" value="HTH_LACI_1"/>
    <property type="match status" value="1"/>
</dbReference>
<dbReference type="Gene3D" id="3.40.50.2300">
    <property type="match status" value="2"/>
</dbReference>
<keyword evidence="3" id="KW-0804">Transcription</keyword>
<dbReference type="PROSITE" id="PS50932">
    <property type="entry name" value="HTH_LACI_2"/>
    <property type="match status" value="1"/>
</dbReference>
<evidence type="ECO:0000313" key="6">
    <source>
        <dbReference type="EMBL" id="RKS77389.1"/>
    </source>
</evidence>
<accession>A0A420XRE7</accession>
<evidence type="ECO:0000256" key="2">
    <source>
        <dbReference type="ARBA" id="ARBA00023125"/>
    </source>
</evidence>
<organism evidence="6 7">
    <name type="scientific">Motilibacter peucedani</name>
    <dbReference type="NCBI Taxonomy" id="598650"/>
    <lineage>
        <taxon>Bacteria</taxon>
        <taxon>Bacillati</taxon>
        <taxon>Actinomycetota</taxon>
        <taxon>Actinomycetes</taxon>
        <taxon>Motilibacterales</taxon>
        <taxon>Motilibacteraceae</taxon>
        <taxon>Motilibacter</taxon>
    </lineage>
</organism>
<dbReference type="InterPro" id="IPR046335">
    <property type="entry name" value="LacI/GalR-like_sensor"/>
</dbReference>
<dbReference type="InterPro" id="IPR028082">
    <property type="entry name" value="Peripla_BP_I"/>
</dbReference>
<dbReference type="PANTHER" id="PTHR30146:SF109">
    <property type="entry name" value="HTH-TYPE TRANSCRIPTIONAL REGULATOR GALS"/>
    <property type="match status" value="1"/>
</dbReference>
<evidence type="ECO:0000259" key="5">
    <source>
        <dbReference type="PROSITE" id="PS50932"/>
    </source>
</evidence>
<sequence length="354" mass="37100">MYASIKDVAALAGVSFQTASKVLNGQPGVASPATHERILAAARSLGYVPNALARGLVHQVSPTVGILSDDFSDAAIARFVTGAQREVDGAGHSALVVSIAPGSDPVSLLRRLQEHRVQGVLVVAPSLEGNRRLAAALPSSLPVVSLSSIPGARVPLVGSDHGRTGALAAEHLLALGHRRIWTVTGPRRRRVTASRLRGLRDTLAAGGVELPDDAVAEADWTSAGAYVATCRLLDEQLPPTAVFAQTDLMAIGVLRALSEHGLRVPDDCSVVGCDDFDVAEYLTPPLTTVRVPFEETGARAATLLLDSMRGERIPLRELLPVRLVERASTARPPPPADHDRPAPPAPTTSLGEPA</sequence>
<evidence type="ECO:0000256" key="3">
    <source>
        <dbReference type="ARBA" id="ARBA00023163"/>
    </source>
</evidence>
<dbReference type="SUPFAM" id="SSF47413">
    <property type="entry name" value="lambda repressor-like DNA-binding domains"/>
    <property type="match status" value="1"/>
</dbReference>
<protein>
    <submittedName>
        <fullName evidence="6">LacI family transcriptional regulator</fullName>
    </submittedName>
</protein>
<dbReference type="InterPro" id="IPR010982">
    <property type="entry name" value="Lambda_DNA-bd_dom_sf"/>
</dbReference>
<keyword evidence="7" id="KW-1185">Reference proteome</keyword>
<dbReference type="Pfam" id="PF00356">
    <property type="entry name" value="LacI"/>
    <property type="match status" value="1"/>
</dbReference>
<reference evidence="6 7" key="1">
    <citation type="submission" date="2018-10" db="EMBL/GenBank/DDBJ databases">
        <title>Genomic Encyclopedia of Archaeal and Bacterial Type Strains, Phase II (KMG-II): from individual species to whole genera.</title>
        <authorList>
            <person name="Goeker M."/>
        </authorList>
    </citation>
    <scope>NUCLEOTIDE SEQUENCE [LARGE SCALE GENOMIC DNA]</scope>
    <source>
        <strain evidence="6 7">RP-AC37</strain>
    </source>
</reference>
<name>A0A420XRE7_9ACTN</name>
<gene>
    <name evidence="6" type="ORF">CLV35_1075</name>
</gene>
<evidence type="ECO:0000256" key="1">
    <source>
        <dbReference type="ARBA" id="ARBA00023015"/>
    </source>
</evidence>
<feature type="domain" description="HTH lacI-type" evidence="5">
    <location>
        <begin position="3"/>
        <end position="58"/>
    </location>
</feature>
<dbReference type="GO" id="GO:0000976">
    <property type="term" value="F:transcription cis-regulatory region binding"/>
    <property type="evidence" value="ECO:0007669"/>
    <property type="project" value="TreeGrafter"/>
</dbReference>
<dbReference type="PANTHER" id="PTHR30146">
    <property type="entry name" value="LACI-RELATED TRANSCRIPTIONAL REPRESSOR"/>
    <property type="match status" value="1"/>
</dbReference>